<keyword evidence="3 6" id="KW-0812">Transmembrane</keyword>
<comment type="similarity">
    <text evidence="6">Belongs to the MIP/aquaporin (TC 1.A.8) family.</text>
</comment>
<proteinExistence type="inferred from homology"/>
<comment type="subcellular location">
    <subcellularLocation>
        <location evidence="1">Membrane</location>
        <topology evidence="1">Multi-pass membrane protein</topology>
    </subcellularLocation>
</comment>
<dbReference type="Pfam" id="PF00230">
    <property type="entry name" value="MIP"/>
    <property type="match status" value="1"/>
</dbReference>
<evidence type="ECO:0000256" key="4">
    <source>
        <dbReference type="ARBA" id="ARBA00022989"/>
    </source>
</evidence>
<dbReference type="PROSITE" id="PS00221">
    <property type="entry name" value="MIP"/>
    <property type="match status" value="1"/>
</dbReference>
<reference evidence="8 9" key="1">
    <citation type="submission" date="2020-10" db="EMBL/GenBank/DDBJ databases">
        <title>Mucilaginibacter mali sp. nov., isolated from rhizosphere soil of apple orchard.</title>
        <authorList>
            <person name="Lee J.-S."/>
            <person name="Kim H.S."/>
            <person name="Kim J.-S."/>
        </authorList>
    </citation>
    <scope>NUCLEOTIDE SEQUENCE [LARGE SCALE GENOMIC DNA]</scope>
    <source>
        <strain evidence="8 9">KCTC 23157</strain>
    </source>
</reference>
<protein>
    <submittedName>
        <fullName evidence="8">Aquaporin</fullName>
    </submittedName>
</protein>
<dbReference type="PANTHER" id="PTHR45724:SF27">
    <property type="entry name" value="AQUAPORIN NIP2-1-RELATED"/>
    <property type="match status" value="1"/>
</dbReference>
<evidence type="ECO:0000313" key="8">
    <source>
        <dbReference type="EMBL" id="MBE9668399.1"/>
    </source>
</evidence>
<keyword evidence="2 6" id="KW-0813">Transport</keyword>
<evidence type="ECO:0000313" key="9">
    <source>
        <dbReference type="Proteomes" id="UP000632774"/>
    </source>
</evidence>
<comment type="caution">
    <text evidence="8">The sequence shown here is derived from an EMBL/GenBank/DDBJ whole genome shotgun (WGS) entry which is preliminary data.</text>
</comment>
<gene>
    <name evidence="8" type="ORF">IRJ18_18660</name>
</gene>
<keyword evidence="4 7" id="KW-1133">Transmembrane helix</keyword>
<keyword evidence="5 7" id="KW-0472">Membrane</keyword>
<accession>A0ABR9XLY5</accession>
<dbReference type="EMBL" id="JADFFM010000002">
    <property type="protein sequence ID" value="MBE9668399.1"/>
    <property type="molecule type" value="Genomic_DNA"/>
</dbReference>
<dbReference type="InterPro" id="IPR034294">
    <property type="entry name" value="Aquaporin_transptr"/>
</dbReference>
<evidence type="ECO:0000256" key="5">
    <source>
        <dbReference type="ARBA" id="ARBA00023136"/>
    </source>
</evidence>
<feature type="transmembrane region" description="Helical" evidence="7">
    <location>
        <begin position="120"/>
        <end position="139"/>
    </location>
</feature>
<feature type="transmembrane region" description="Helical" evidence="7">
    <location>
        <begin position="189"/>
        <end position="210"/>
    </location>
</feature>
<feature type="transmembrane region" description="Helical" evidence="7">
    <location>
        <begin position="146"/>
        <end position="169"/>
    </location>
</feature>
<dbReference type="InterPro" id="IPR023271">
    <property type="entry name" value="Aquaporin-like"/>
</dbReference>
<evidence type="ECO:0000256" key="7">
    <source>
        <dbReference type="SAM" id="Phobius"/>
    </source>
</evidence>
<dbReference type="SUPFAM" id="SSF81338">
    <property type="entry name" value="Aquaporin-like"/>
    <property type="match status" value="1"/>
</dbReference>
<feature type="transmembrane region" description="Helical" evidence="7">
    <location>
        <begin position="5"/>
        <end position="24"/>
    </location>
</feature>
<dbReference type="Proteomes" id="UP000632774">
    <property type="component" value="Unassembled WGS sequence"/>
</dbReference>
<dbReference type="PRINTS" id="PR00783">
    <property type="entry name" value="MINTRINSICP"/>
</dbReference>
<organism evidence="8 9">
    <name type="scientific">Mucilaginibacter boryungensis</name>
    <dbReference type="NCBI Taxonomy" id="768480"/>
    <lineage>
        <taxon>Bacteria</taxon>
        <taxon>Pseudomonadati</taxon>
        <taxon>Bacteroidota</taxon>
        <taxon>Sphingobacteriia</taxon>
        <taxon>Sphingobacteriales</taxon>
        <taxon>Sphingobacteriaceae</taxon>
        <taxon>Mucilaginibacter</taxon>
    </lineage>
</organism>
<keyword evidence="9" id="KW-1185">Reference proteome</keyword>
<dbReference type="Gene3D" id="1.20.1080.10">
    <property type="entry name" value="Glycerol uptake facilitator protein"/>
    <property type="match status" value="1"/>
</dbReference>
<evidence type="ECO:0000256" key="3">
    <source>
        <dbReference type="ARBA" id="ARBA00022692"/>
    </source>
</evidence>
<name>A0ABR9XLY5_9SPHI</name>
<evidence type="ECO:0000256" key="2">
    <source>
        <dbReference type="ARBA" id="ARBA00022448"/>
    </source>
</evidence>
<feature type="transmembrane region" description="Helical" evidence="7">
    <location>
        <begin position="30"/>
        <end position="52"/>
    </location>
</feature>
<evidence type="ECO:0000256" key="1">
    <source>
        <dbReference type="ARBA" id="ARBA00004141"/>
    </source>
</evidence>
<dbReference type="InterPro" id="IPR022357">
    <property type="entry name" value="MIP_CS"/>
</dbReference>
<dbReference type="PANTHER" id="PTHR45724">
    <property type="entry name" value="AQUAPORIN NIP2-1"/>
    <property type="match status" value="1"/>
</dbReference>
<feature type="transmembrane region" description="Helical" evidence="7">
    <location>
        <begin position="79"/>
        <end position="100"/>
    </location>
</feature>
<dbReference type="RefSeq" id="WP_194107800.1">
    <property type="nucleotide sequence ID" value="NZ_JADFFM010000002.1"/>
</dbReference>
<sequence length="218" mass="23055">MRKYLAEFLGTFIMVFCGTGAMIIDQQTGGAVTHVGVAVTWGLVVMSLIYALGNVSGAHMNPAVSIAFTVAKRFPVRELLPYIISQFGGAIMASLVLRFLFPGNELLGATLPAGTAMQSFILEALLTFFLMLVIIHVATGSKEQGIMAGLAIGSVVLLEAMFAGPICGASMNPARSFAPALVSGHLENIWVYLLATPLGAVTAIPVWKYLTSETSNRS</sequence>
<evidence type="ECO:0000256" key="6">
    <source>
        <dbReference type="RuleBase" id="RU000477"/>
    </source>
</evidence>
<dbReference type="InterPro" id="IPR000425">
    <property type="entry name" value="MIP"/>
</dbReference>